<protein>
    <recommendedName>
        <fullName evidence="2">DUF4394 domain-containing protein</fullName>
    </recommendedName>
</protein>
<evidence type="ECO:0000313" key="4">
    <source>
        <dbReference type="Proteomes" id="UP000249577"/>
    </source>
</evidence>
<organism evidence="3 4">
    <name type="scientific">Ancylobacter novellus</name>
    <name type="common">Thiobacillus novellus</name>
    <dbReference type="NCBI Taxonomy" id="921"/>
    <lineage>
        <taxon>Bacteria</taxon>
        <taxon>Pseudomonadati</taxon>
        <taxon>Pseudomonadota</taxon>
        <taxon>Alphaproteobacteria</taxon>
        <taxon>Hyphomicrobiales</taxon>
        <taxon>Xanthobacteraceae</taxon>
        <taxon>Ancylobacter</taxon>
    </lineage>
</organism>
<reference evidence="3 4" key="1">
    <citation type="submission" date="2017-08" db="EMBL/GenBank/DDBJ databases">
        <title>Infants hospitalized years apart are colonized by the same room-sourced microbial strains.</title>
        <authorList>
            <person name="Brooks B."/>
            <person name="Olm M.R."/>
            <person name="Firek B.A."/>
            <person name="Baker R."/>
            <person name="Thomas B.C."/>
            <person name="Morowitz M.J."/>
            <person name="Banfield J.F."/>
        </authorList>
    </citation>
    <scope>NUCLEOTIDE SEQUENCE [LARGE SCALE GENOMIC DNA]</scope>
    <source>
        <strain evidence="3">S2_005_003_R2_43</strain>
    </source>
</reference>
<keyword evidence="1" id="KW-0732">Signal</keyword>
<dbReference type="InterPro" id="IPR011044">
    <property type="entry name" value="Quino_amine_DH_bsu"/>
</dbReference>
<dbReference type="Proteomes" id="UP000249577">
    <property type="component" value="Unassembled WGS sequence"/>
</dbReference>
<feature type="domain" description="DUF4394" evidence="2">
    <location>
        <begin position="35"/>
        <end position="256"/>
    </location>
</feature>
<proteinExistence type="predicted"/>
<feature type="chain" id="PRO_5016062487" description="DUF4394 domain-containing protein" evidence="1">
    <location>
        <begin position="24"/>
        <end position="261"/>
    </location>
</feature>
<accession>A0A2W5KLI9</accession>
<dbReference type="Pfam" id="PF14339">
    <property type="entry name" value="DUF4394"/>
    <property type="match status" value="1"/>
</dbReference>
<dbReference type="AlphaFoldDB" id="A0A2W5KLI9"/>
<sequence>MTISLRALVLAAASLGFVAPASAQIIALVGGKSLAVVDPDSLKIVSKADISGAADVVGIDVRPADGMLYGVTAGGDIVTIDAKTGAATKKSTLSEKIPAGAKVTVDFNPMADRLRVMTDGGLSLRVNVDDGKATVDGSHKFAETDMHKGEKPNVVAGAYTNSVVGKKAEKTELFNIDATIPALVKQAPPNDGVLNAVGKIGVTLAGPVAFEISSEAEGKNAGWLLTGGELHSVDLTSGATKKIGAIDGATDATDIAWKPAK</sequence>
<dbReference type="Gene3D" id="2.130.10.10">
    <property type="entry name" value="YVTN repeat-like/Quinoprotein amine dehydrogenase"/>
    <property type="match status" value="1"/>
</dbReference>
<gene>
    <name evidence="3" type="ORF">DI565_03255</name>
</gene>
<dbReference type="InterPro" id="IPR025507">
    <property type="entry name" value="DUF4394"/>
</dbReference>
<evidence type="ECO:0000256" key="1">
    <source>
        <dbReference type="SAM" id="SignalP"/>
    </source>
</evidence>
<dbReference type="SUPFAM" id="SSF50969">
    <property type="entry name" value="YVTN repeat-like/Quinoprotein amine dehydrogenase"/>
    <property type="match status" value="1"/>
</dbReference>
<dbReference type="InterPro" id="IPR015943">
    <property type="entry name" value="WD40/YVTN_repeat-like_dom_sf"/>
</dbReference>
<comment type="caution">
    <text evidence="3">The sequence shown here is derived from an EMBL/GenBank/DDBJ whole genome shotgun (WGS) entry which is preliminary data.</text>
</comment>
<evidence type="ECO:0000313" key="3">
    <source>
        <dbReference type="EMBL" id="PZQ17772.1"/>
    </source>
</evidence>
<name>A0A2W5KLI9_ANCNO</name>
<evidence type="ECO:0000259" key="2">
    <source>
        <dbReference type="Pfam" id="PF14339"/>
    </source>
</evidence>
<feature type="signal peptide" evidence="1">
    <location>
        <begin position="1"/>
        <end position="23"/>
    </location>
</feature>
<dbReference type="EMBL" id="QFPN01000002">
    <property type="protein sequence ID" value="PZQ17772.1"/>
    <property type="molecule type" value="Genomic_DNA"/>
</dbReference>